<dbReference type="Gene3D" id="1.20.1280.50">
    <property type="match status" value="1"/>
</dbReference>
<feature type="domain" description="F-box" evidence="1">
    <location>
        <begin position="133"/>
        <end position="189"/>
    </location>
</feature>
<dbReference type="GeneID" id="19202618"/>
<dbReference type="SUPFAM" id="SSF52047">
    <property type="entry name" value="RNI-like"/>
    <property type="match status" value="1"/>
</dbReference>
<comment type="caution">
    <text evidence="2">The sequence shown here is derived from an EMBL/GenBank/DDBJ whole genome shotgun (WGS) entry which is preliminary data.</text>
</comment>
<name>A0A5M3N026_CONPW</name>
<evidence type="ECO:0000313" key="2">
    <source>
        <dbReference type="EMBL" id="EIW84750.1"/>
    </source>
</evidence>
<sequence length="501" mass="57034">MSHTAAGRSVRPVLVNEENEYYDLFNNLDATVALIGRKVNVSVFNTGSISPLSFLPLTHREQHTIRENAFASFEDTNSSTFVSPQDTAEIDQFMARASRLVQHIDHTVSTLSTLRLQLDRSKRACRRLTSAMGRLPVEILTQIFVLARHCYTSNDADMRGLHISFNVAQVCRRWRHVALNTPRLWNTMYVPVTKDLDEATVQESREMLSRSSSVPSFLVVGIQPPRVPFLQKCRKGLFSPFEEVCVGVDMYPLSNTGKKAFHFDYSAVKGFLVRFKKLERLNLTNCRLDADLSTLSTNFRNLTHLHLFLVRADHDDTSRNFPALAMPSMRVLILESVFDCILFPTTSFSENFPKLTDFHLSGDISLRRTGAFSHPGLKRLSLGSVPNALSLPFSEFPALTELALPLVEDTEENLSRFILRSRCQLTRITFIIKATRFSTNTDLLAVDAARWKPVGNRIGELMKVPVVEYSGSWTKNQMMREVNTEWYEREYIPGRWVDVSE</sequence>
<dbReference type="RefSeq" id="XP_007764456.1">
    <property type="nucleotide sequence ID" value="XM_007766266.1"/>
</dbReference>
<dbReference type="KEGG" id="cput:CONPUDRAFT_149619"/>
<dbReference type="EMBL" id="JH711574">
    <property type="protein sequence ID" value="EIW84750.1"/>
    <property type="molecule type" value="Genomic_DNA"/>
</dbReference>
<keyword evidence="3" id="KW-1185">Reference proteome</keyword>
<dbReference type="AlphaFoldDB" id="A0A5M3N026"/>
<dbReference type="Pfam" id="PF12937">
    <property type="entry name" value="F-box-like"/>
    <property type="match status" value="1"/>
</dbReference>
<dbReference type="SUPFAM" id="SSF81383">
    <property type="entry name" value="F-box domain"/>
    <property type="match status" value="1"/>
</dbReference>
<dbReference type="Proteomes" id="UP000053558">
    <property type="component" value="Unassembled WGS sequence"/>
</dbReference>
<evidence type="ECO:0000259" key="1">
    <source>
        <dbReference type="Pfam" id="PF12937"/>
    </source>
</evidence>
<dbReference type="InterPro" id="IPR001810">
    <property type="entry name" value="F-box_dom"/>
</dbReference>
<gene>
    <name evidence="2" type="ORF">CONPUDRAFT_149619</name>
</gene>
<proteinExistence type="predicted"/>
<dbReference type="InterPro" id="IPR036047">
    <property type="entry name" value="F-box-like_dom_sf"/>
</dbReference>
<dbReference type="OrthoDB" id="3365698at2759"/>
<accession>A0A5M3N026</accession>
<organism evidence="2 3">
    <name type="scientific">Coniophora puteana (strain RWD-64-598)</name>
    <name type="common">Brown rot fungus</name>
    <dbReference type="NCBI Taxonomy" id="741705"/>
    <lineage>
        <taxon>Eukaryota</taxon>
        <taxon>Fungi</taxon>
        <taxon>Dikarya</taxon>
        <taxon>Basidiomycota</taxon>
        <taxon>Agaricomycotina</taxon>
        <taxon>Agaricomycetes</taxon>
        <taxon>Agaricomycetidae</taxon>
        <taxon>Boletales</taxon>
        <taxon>Coniophorineae</taxon>
        <taxon>Coniophoraceae</taxon>
        <taxon>Coniophora</taxon>
    </lineage>
</organism>
<protein>
    <recommendedName>
        <fullName evidence="1">F-box domain-containing protein</fullName>
    </recommendedName>
</protein>
<dbReference type="InterPro" id="IPR032675">
    <property type="entry name" value="LRR_dom_sf"/>
</dbReference>
<dbReference type="Gene3D" id="3.80.10.10">
    <property type="entry name" value="Ribonuclease Inhibitor"/>
    <property type="match status" value="1"/>
</dbReference>
<evidence type="ECO:0000313" key="3">
    <source>
        <dbReference type="Proteomes" id="UP000053558"/>
    </source>
</evidence>
<reference evidence="3" key="1">
    <citation type="journal article" date="2012" name="Science">
        <title>The Paleozoic origin of enzymatic lignin decomposition reconstructed from 31 fungal genomes.</title>
        <authorList>
            <person name="Floudas D."/>
            <person name="Binder M."/>
            <person name="Riley R."/>
            <person name="Barry K."/>
            <person name="Blanchette R.A."/>
            <person name="Henrissat B."/>
            <person name="Martinez A.T."/>
            <person name="Otillar R."/>
            <person name="Spatafora J.W."/>
            <person name="Yadav J.S."/>
            <person name="Aerts A."/>
            <person name="Benoit I."/>
            <person name="Boyd A."/>
            <person name="Carlson A."/>
            <person name="Copeland A."/>
            <person name="Coutinho P.M."/>
            <person name="de Vries R.P."/>
            <person name="Ferreira P."/>
            <person name="Findley K."/>
            <person name="Foster B."/>
            <person name="Gaskell J."/>
            <person name="Glotzer D."/>
            <person name="Gorecki P."/>
            <person name="Heitman J."/>
            <person name="Hesse C."/>
            <person name="Hori C."/>
            <person name="Igarashi K."/>
            <person name="Jurgens J.A."/>
            <person name="Kallen N."/>
            <person name="Kersten P."/>
            <person name="Kohler A."/>
            <person name="Kuees U."/>
            <person name="Kumar T.K.A."/>
            <person name="Kuo A."/>
            <person name="LaButti K."/>
            <person name="Larrondo L.F."/>
            <person name="Lindquist E."/>
            <person name="Ling A."/>
            <person name="Lombard V."/>
            <person name="Lucas S."/>
            <person name="Lundell T."/>
            <person name="Martin R."/>
            <person name="McLaughlin D.J."/>
            <person name="Morgenstern I."/>
            <person name="Morin E."/>
            <person name="Murat C."/>
            <person name="Nagy L.G."/>
            <person name="Nolan M."/>
            <person name="Ohm R.A."/>
            <person name="Patyshakuliyeva A."/>
            <person name="Rokas A."/>
            <person name="Ruiz-Duenas F.J."/>
            <person name="Sabat G."/>
            <person name="Salamov A."/>
            <person name="Samejima M."/>
            <person name="Schmutz J."/>
            <person name="Slot J.C."/>
            <person name="St John F."/>
            <person name="Stenlid J."/>
            <person name="Sun H."/>
            <person name="Sun S."/>
            <person name="Syed K."/>
            <person name="Tsang A."/>
            <person name="Wiebenga A."/>
            <person name="Young D."/>
            <person name="Pisabarro A."/>
            <person name="Eastwood D.C."/>
            <person name="Martin F."/>
            <person name="Cullen D."/>
            <person name="Grigoriev I.V."/>
            <person name="Hibbett D.S."/>
        </authorList>
    </citation>
    <scope>NUCLEOTIDE SEQUENCE [LARGE SCALE GENOMIC DNA]</scope>
    <source>
        <strain evidence="3">RWD-64-598 SS2</strain>
    </source>
</reference>